<evidence type="ECO:0000313" key="1">
    <source>
        <dbReference type="EMBL" id="BBM54068.1"/>
    </source>
</evidence>
<sequence>MLEKVGVASENGVTSDTKLDEKLFEKVPYIPKVIAIEICRYSKRTAQEFIDYIDNQLIPDCKTFVMVFIGGEKYSFLDSDTKRILQELYVAWKIYESLEKEKISEDKRDTLYKLLESLKGSSENGGSSLLNDNRYGRIYKF</sequence>
<gene>
    <name evidence="1" type="ORF">JMUB3936_0346</name>
</gene>
<name>A0A510KQQ0_9FUSO</name>
<evidence type="ECO:0000313" key="2">
    <source>
        <dbReference type="Proteomes" id="UP000321944"/>
    </source>
</evidence>
<dbReference type="AlphaFoldDB" id="A0A510KQQ0"/>
<dbReference type="EMBL" id="AP019841">
    <property type="protein sequence ID" value="BBM54068.1"/>
    <property type="molecule type" value="Genomic_DNA"/>
</dbReference>
<accession>A0A510KQQ0</accession>
<organism evidence="1 2">
    <name type="scientific">Leptotrichia wadei</name>
    <dbReference type="NCBI Taxonomy" id="157687"/>
    <lineage>
        <taxon>Bacteria</taxon>
        <taxon>Fusobacteriati</taxon>
        <taxon>Fusobacteriota</taxon>
        <taxon>Fusobacteriia</taxon>
        <taxon>Fusobacteriales</taxon>
        <taxon>Leptotrichiaceae</taxon>
        <taxon>Leptotrichia</taxon>
    </lineage>
</organism>
<proteinExistence type="predicted"/>
<dbReference type="OrthoDB" id="80915at2"/>
<reference evidence="1 2" key="1">
    <citation type="submission" date="2019-07" db="EMBL/GenBank/DDBJ databases">
        <title>Complete Genome Sequence of Leptotrichia wadei Strain JMUB3936.</title>
        <authorList>
            <person name="Watanabe S."/>
            <person name="Cui L."/>
        </authorList>
    </citation>
    <scope>NUCLEOTIDE SEQUENCE [LARGE SCALE GENOMIC DNA]</scope>
    <source>
        <strain evidence="1 2">JMUB3936</strain>
    </source>
</reference>
<dbReference type="Proteomes" id="UP000321944">
    <property type="component" value="Chromosome"/>
</dbReference>
<protein>
    <submittedName>
        <fullName evidence="1">Uncharacterized protein</fullName>
    </submittedName>
</protein>
<dbReference type="RefSeq" id="WP_147002912.1">
    <property type="nucleotide sequence ID" value="NZ_AP019841.1"/>
</dbReference>